<dbReference type="InterPro" id="IPR011009">
    <property type="entry name" value="Kinase-like_dom_sf"/>
</dbReference>
<evidence type="ECO:0008006" key="3">
    <source>
        <dbReference type="Google" id="ProtNLM"/>
    </source>
</evidence>
<reference evidence="1" key="1">
    <citation type="submission" date="2023-04" db="EMBL/GenBank/DDBJ databases">
        <title>Black Yeasts Isolated from many extreme environments.</title>
        <authorList>
            <person name="Coleine C."/>
            <person name="Stajich J.E."/>
            <person name="Selbmann L."/>
        </authorList>
    </citation>
    <scope>NUCLEOTIDE SEQUENCE</scope>
    <source>
        <strain evidence="1">CCFEE 5312</strain>
    </source>
</reference>
<protein>
    <recommendedName>
        <fullName evidence="3">DUF2252 domain-containing protein</fullName>
    </recommendedName>
</protein>
<accession>A0AAJ0D6R2</accession>
<dbReference type="Pfam" id="PF10009">
    <property type="entry name" value="DUF2252"/>
    <property type="match status" value="1"/>
</dbReference>
<gene>
    <name evidence="1" type="ORF">LTR09_011069</name>
</gene>
<dbReference type="InterPro" id="IPR018721">
    <property type="entry name" value="DUF2252"/>
</dbReference>
<organism evidence="1 2">
    <name type="scientific">Extremus antarcticus</name>
    <dbReference type="NCBI Taxonomy" id="702011"/>
    <lineage>
        <taxon>Eukaryota</taxon>
        <taxon>Fungi</taxon>
        <taxon>Dikarya</taxon>
        <taxon>Ascomycota</taxon>
        <taxon>Pezizomycotina</taxon>
        <taxon>Dothideomycetes</taxon>
        <taxon>Dothideomycetidae</taxon>
        <taxon>Mycosphaerellales</taxon>
        <taxon>Extremaceae</taxon>
        <taxon>Extremus</taxon>
    </lineage>
</organism>
<dbReference type="PANTHER" id="PTHR39441">
    <property type="entry name" value="DUF2252 DOMAIN-CONTAINING PROTEIN"/>
    <property type="match status" value="1"/>
</dbReference>
<dbReference type="PANTHER" id="PTHR39441:SF1">
    <property type="entry name" value="DUF2252 DOMAIN-CONTAINING PROTEIN"/>
    <property type="match status" value="1"/>
</dbReference>
<dbReference type="AlphaFoldDB" id="A0AAJ0D6R2"/>
<evidence type="ECO:0000313" key="2">
    <source>
        <dbReference type="Proteomes" id="UP001271007"/>
    </source>
</evidence>
<keyword evidence="2" id="KW-1185">Reference proteome</keyword>
<evidence type="ECO:0000313" key="1">
    <source>
        <dbReference type="EMBL" id="KAK3047564.1"/>
    </source>
</evidence>
<dbReference type="EMBL" id="JAWDJX010000060">
    <property type="protein sequence ID" value="KAK3047564.1"/>
    <property type="molecule type" value="Genomic_DNA"/>
</dbReference>
<name>A0AAJ0D6R2_9PEZI</name>
<comment type="caution">
    <text evidence="1">The sequence shown here is derived from an EMBL/GenBank/DDBJ whole genome shotgun (WGS) entry which is preliminary data.</text>
</comment>
<sequence>MVNQQGSAAQSDRGKQILDVFNNAFGDLLAGDPDAFQTKFRKMAASPFAFYRGSACLFYKDLEPGAVQGPFLDKRTSQVWIHGDLHAENFGTYMDSRGELVFNVNDFDEAYVGPFTWDLYRLVASLALLGYGKALSDKQISKLISAFAAAYRERIHEVASSSGVPRFTLRTAKGPLLEALRSARVQSRIEVLNSSTEIKDADRCFKRSKGVIELDESMKEKLATAFGNYLTTLPVLPTENTCRIKDSIGKRGVGIGSAGLPTYNVLIEGTSEALENDRIVYLKQSQPSAVSRHVNIEAARQYFKHEGHRTVISQRALQDHADPWAGWTEIDGVGYMVSEVSPYAVDFEWSDVNHIDEMVAVCADFGRATAMMHGAADKDSEFAGLVDFSTEEAIHAAICKDEAGFEHLLLDFGHKYADKVREDHKLFVDMFRNGQIPGLESDA</sequence>
<proteinExistence type="predicted"/>
<dbReference type="Proteomes" id="UP001271007">
    <property type="component" value="Unassembled WGS sequence"/>
</dbReference>
<dbReference type="SUPFAM" id="SSF56112">
    <property type="entry name" value="Protein kinase-like (PK-like)"/>
    <property type="match status" value="1"/>
</dbReference>